<keyword evidence="8" id="KW-0325">Glycoprotein</keyword>
<dbReference type="Proteomes" id="UP000694522">
    <property type="component" value="Unplaced"/>
</dbReference>
<dbReference type="PROSITE" id="PS00477">
    <property type="entry name" value="ALPHA_2_MACROGLOBULIN"/>
    <property type="match status" value="1"/>
</dbReference>
<dbReference type="InterPro" id="IPR011626">
    <property type="entry name" value="Alpha-macroglobulin_TED"/>
</dbReference>
<dbReference type="InterPro" id="IPR014756">
    <property type="entry name" value="Ig_E-set"/>
</dbReference>
<name>A0A8B9EWA2_9PSIT</name>
<dbReference type="InterPro" id="IPR040839">
    <property type="entry name" value="MG4"/>
</dbReference>
<dbReference type="AlphaFoldDB" id="A0A8B9EWA2"/>
<comment type="similarity">
    <text evidence="2">Belongs to the protease inhibitor I39 (alpha-2-macroglobulin) family.</text>
</comment>
<dbReference type="Gene3D" id="2.60.40.1940">
    <property type="match status" value="1"/>
</dbReference>
<evidence type="ECO:0000256" key="1">
    <source>
        <dbReference type="ARBA" id="ARBA00004613"/>
    </source>
</evidence>
<dbReference type="InterPro" id="IPR011625">
    <property type="entry name" value="A2M_N_BRD"/>
</dbReference>
<feature type="domain" description="Alpha-2-macroglobulin" evidence="10">
    <location>
        <begin position="652"/>
        <end position="742"/>
    </location>
</feature>
<evidence type="ECO:0000256" key="2">
    <source>
        <dbReference type="ARBA" id="ARBA00010952"/>
    </source>
</evidence>
<dbReference type="InterPro" id="IPR036595">
    <property type="entry name" value="A-macroglobulin_rcpt-bd_sf"/>
</dbReference>
<dbReference type="Gene3D" id="6.20.50.160">
    <property type="match status" value="1"/>
</dbReference>
<dbReference type="Gene3D" id="2.20.130.20">
    <property type="match status" value="1"/>
</dbReference>
<dbReference type="SMART" id="SM01359">
    <property type="entry name" value="A2M_N_2"/>
    <property type="match status" value="1"/>
</dbReference>
<dbReference type="InterPro" id="IPR008930">
    <property type="entry name" value="Terpenoid_cyclase/PrenylTrfase"/>
</dbReference>
<evidence type="ECO:0000256" key="4">
    <source>
        <dbReference type="ARBA" id="ARBA00022690"/>
    </source>
</evidence>
<dbReference type="Gene3D" id="2.60.40.1930">
    <property type="match status" value="2"/>
</dbReference>
<dbReference type="InterPro" id="IPR041555">
    <property type="entry name" value="MG3"/>
</dbReference>
<evidence type="ECO:0000256" key="6">
    <source>
        <dbReference type="ARBA" id="ARBA00022900"/>
    </source>
</evidence>
<dbReference type="PANTHER" id="PTHR11412">
    <property type="entry name" value="MACROGLOBULIN / COMPLEMENT"/>
    <property type="match status" value="1"/>
</dbReference>
<dbReference type="Gene3D" id="2.60.120.1540">
    <property type="match status" value="1"/>
</dbReference>
<dbReference type="Pfam" id="PF00207">
    <property type="entry name" value="A2M"/>
    <property type="match status" value="1"/>
</dbReference>
<organism evidence="11 12">
    <name type="scientific">Amazona collaria</name>
    <name type="common">yellow-billed parrot</name>
    <dbReference type="NCBI Taxonomy" id="241587"/>
    <lineage>
        <taxon>Eukaryota</taxon>
        <taxon>Metazoa</taxon>
        <taxon>Chordata</taxon>
        <taxon>Craniata</taxon>
        <taxon>Vertebrata</taxon>
        <taxon>Euteleostomi</taxon>
        <taxon>Archelosauria</taxon>
        <taxon>Archosauria</taxon>
        <taxon>Dinosauria</taxon>
        <taxon>Saurischia</taxon>
        <taxon>Theropoda</taxon>
        <taxon>Coelurosauria</taxon>
        <taxon>Aves</taxon>
        <taxon>Neognathae</taxon>
        <taxon>Neoaves</taxon>
        <taxon>Telluraves</taxon>
        <taxon>Australaves</taxon>
        <taxon>Psittaciformes</taxon>
        <taxon>Psittacidae</taxon>
        <taxon>Amazona</taxon>
    </lineage>
</organism>
<dbReference type="InterPro" id="IPR013783">
    <property type="entry name" value="Ig-like_fold"/>
</dbReference>
<dbReference type="InterPro" id="IPR009048">
    <property type="entry name" value="A-macroglobulin_rcpt-bd"/>
</dbReference>
<dbReference type="Pfam" id="PF07678">
    <property type="entry name" value="TED_complement"/>
    <property type="match status" value="1"/>
</dbReference>
<accession>A0A8B9EWA2</accession>
<dbReference type="GO" id="GO:0004867">
    <property type="term" value="F:serine-type endopeptidase inhibitor activity"/>
    <property type="evidence" value="ECO:0007669"/>
    <property type="project" value="UniProtKB-KW"/>
</dbReference>
<dbReference type="Pfam" id="PF07677">
    <property type="entry name" value="A2M_recep"/>
    <property type="match status" value="1"/>
</dbReference>
<dbReference type="PANTHER" id="PTHR11412:SF173">
    <property type="entry name" value="OVOSTATIN"/>
    <property type="match status" value="1"/>
</dbReference>
<dbReference type="Gene3D" id="2.60.40.690">
    <property type="entry name" value="Alpha-macroglobulin, receptor-binding domain"/>
    <property type="match status" value="1"/>
</dbReference>
<evidence type="ECO:0000259" key="9">
    <source>
        <dbReference type="SMART" id="SM01359"/>
    </source>
</evidence>
<dbReference type="SUPFAM" id="SSF81296">
    <property type="entry name" value="E set domains"/>
    <property type="match status" value="1"/>
</dbReference>
<evidence type="ECO:0000313" key="11">
    <source>
        <dbReference type="Ensembl" id="ENSACOP00000000756.1"/>
    </source>
</evidence>
<proteinExistence type="inferred from homology"/>
<sequence length="1246" mass="140528">MTELSDLVLPSYSQYVLLVPAVVRSDSPQTACVQFHNLSEPLSLSIGLEYGSMRNTLFEKSVTKNDFFQCCEFKVPPATTDPLAFISFTAKGTRVNLAERRSVAIQNVDNTVFIQTDKPIYKPGQKEKGYVSPTLQDPEQNRIFQWLEVTSKHGIVQLSFPLIPEPILGSYRITVEKKSGEKEDQFFTVKEYVLPKFEVTTSVPKRISFFDEEIRVNVCASYTYNQPVQGNARINVCQWHFYSPRCEQNQKETCEALGKDGCLSTVISIKTFQLYRSYARMYTSLNVESVVTENGTAEHFSLFFLVLVCFFLNPLGILHVQITVTDVDGKPIAGRTVVLELNEEYLANYTTNKNGTAAFSIDTSNFFDPSYNLFPCCCLLPSSLNDNEPQALFFVRRFYSRTNSFVKIEPVKEKLSCGQQQMINVQYVLDKDSYRNAEHTNFYYVVSATMTPISFLSLSAEHHRRQKSPEGTFSITLTVAEKLAPSARLLLYTVHPHGEIVADSTRIQSDVCFKNKVKFSEKQGLPGSKVGLHLKAAANSYCALRAVDQSVLLLQPERELSAERVYYQLRVSDLYGYHYNGLNLEDDKPEACTPIKTTFFDGLYYEPVNVSRDGDVYRIFRVCTLCGSLSNILDESRILSGVRTVRKFFPETWIWDLLHTNSRGEVNVFYTIPDTITEWKASAFCMHDDAGFGISSPVSLTAFQPFFVDLTLPYSVIRGEKFNLIANVFNYLNKCIQVYQAPFYFLYVLSISQTARHSPKKGDFNNYSCYIFSSGITISEPVSLSLPRDLVQGSARAYFSVIGDILGTALRNMENLLHMPYGCGEQNMALFTPNIYALDYLNRTGQLTEEIRVKGTGYLSTGYQKQLSYKHQDGSYSSFGKRDREGSVWLTAFVYKSFEHAKRYIYIDDKVQSQALIWLASKQKSDGCFENAGSHFNNALKGGEEGEYSLTAYVVAALLEAGHSAHPVVQNGMNCLETAFSNGVHNLYNQALFAYAYGLADEEKRYQFLLEKLDKTATRDVYWQREKKPPAEHSPVFYSRAPSAEIEMTSYVLLALLNKAKLTPEDLSYTSHIVHWLVKQQNPYGGFSSSQVTTGFALAQYGYLTFSKNSLNTVTVNFMESPSKTFQVNDKNRFLLQQASLPTIPGNYSVEVNGTGCVYLQTTLRYNIHLPKKVAGFSLSIQTANVSCTSNFPPNYTGNREVSNMAIINVKMLSGFVPVRSSLEKVKNGSKVNVKKRNAAHCRVCS</sequence>
<dbReference type="InterPro" id="IPR019742">
    <property type="entry name" value="MacrogloblnA2_CS"/>
</dbReference>
<reference evidence="11" key="2">
    <citation type="submission" date="2025-09" db="UniProtKB">
        <authorList>
            <consortium name="Ensembl"/>
        </authorList>
    </citation>
    <scope>IDENTIFICATION</scope>
</reference>
<evidence type="ECO:0000256" key="7">
    <source>
        <dbReference type="ARBA" id="ARBA00023157"/>
    </source>
</evidence>
<dbReference type="SMART" id="SM01419">
    <property type="entry name" value="Thiol-ester_cl"/>
    <property type="match status" value="1"/>
</dbReference>
<evidence type="ECO:0000256" key="8">
    <source>
        <dbReference type="ARBA" id="ARBA00023180"/>
    </source>
</evidence>
<keyword evidence="5" id="KW-0732">Signal</keyword>
<keyword evidence="6" id="KW-0722">Serine protease inhibitor</keyword>
<evidence type="ECO:0008006" key="13">
    <source>
        <dbReference type="Google" id="ProtNLM"/>
    </source>
</evidence>
<evidence type="ECO:0000256" key="5">
    <source>
        <dbReference type="ARBA" id="ARBA00022729"/>
    </source>
</evidence>
<keyword evidence="12" id="KW-1185">Reference proteome</keyword>
<dbReference type="Ensembl" id="ENSACOT00000000782.1">
    <property type="protein sequence ID" value="ENSACOP00000000756.1"/>
    <property type="gene ID" value="ENSACOG00000000539.1"/>
</dbReference>
<dbReference type="SMART" id="SM01360">
    <property type="entry name" value="A2M"/>
    <property type="match status" value="1"/>
</dbReference>
<keyword evidence="7" id="KW-1015">Disulfide bond</keyword>
<dbReference type="InterPro" id="IPR041813">
    <property type="entry name" value="A2M_TED"/>
</dbReference>
<reference evidence="11" key="1">
    <citation type="submission" date="2025-08" db="UniProtKB">
        <authorList>
            <consortium name="Ensembl"/>
        </authorList>
    </citation>
    <scope>IDENTIFICATION</scope>
</reference>
<dbReference type="SUPFAM" id="SSF48239">
    <property type="entry name" value="Terpenoid cyclases/Protein prenyltransferases"/>
    <property type="match status" value="1"/>
</dbReference>
<comment type="subcellular location">
    <subcellularLocation>
        <location evidence="1">Secreted</location>
    </subcellularLocation>
</comment>
<evidence type="ECO:0000313" key="12">
    <source>
        <dbReference type="Proteomes" id="UP000694522"/>
    </source>
</evidence>
<dbReference type="Pfam" id="PF17791">
    <property type="entry name" value="MG3"/>
    <property type="match status" value="1"/>
</dbReference>
<dbReference type="FunFam" id="1.50.10.20:FF:000001">
    <property type="entry name" value="CD109 isoform 1"/>
    <property type="match status" value="1"/>
</dbReference>
<keyword evidence="4" id="KW-0646">Protease inhibitor</keyword>
<dbReference type="SUPFAM" id="SSF49410">
    <property type="entry name" value="Alpha-macroglobulin receptor domain"/>
    <property type="match status" value="1"/>
</dbReference>
<dbReference type="InterPro" id="IPR050473">
    <property type="entry name" value="A2M/Complement_sys"/>
</dbReference>
<dbReference type="Pfam" id="PF07703">
    <property type="entry name" value="A2M_BRD"/>
    <property type="match status" value="1"/>
</dbReference>
<dbReference type="GO" id="GO:0005615">
    <property type="term" value="C:extracellular space"/>
    <property type="evidence" value="ECO:0007669"/>
    <property type="project" value="InterPro"/>
</dbReference>
<protein>
    <recommendedName>
        <fullName evidence="13">Ovostatin</fullName>
    </recommendedName>
</protein>
<evidence type="ECO:0000259" key="10">
    <source>
        <dbReference type="SMART" id="SM01360"/>
    </source>
</evidence>
<dbReference type="Pfam" id="PF17789">
    <property type="entry name" value="MG4"/>
    <property type="match status" value="1"/>
</dbReference>
<dbReference type="CDD" id="cd02897">
    <property type="entry name" value="A2M_2"/>
    <property type="match status" value="1"/>
</dbReference>
<feature type="domain" description="Alpha-2-macroglobulin bait region" evidence="9">
    <location>
        <begin position="406"/>
        <end position="554"/>
    </location>
</feature>
<dbReference type="InterPro" id="IPR001599">
    <property type="entry name" value="Macroglobln_a2"/>
</dbReference>
<dbReference type="InterPro" id="IPR047565">
    <property type="entry name" value="Alpha-macroglob_thiol-ester_cl"/>
</dbReference>
<keyword evidence="3" id="KW-0964">Secreted</keyword>
<evidence type="ECO:0000256" key="3">
    <source>
        <dbReference type="ARBA" id="ARBA00022525"/>
    </source>
</evidence>
<dbReference type="Gene3D" id="1.50.10.20">
    <property type="match status" value="1"/>
</dbReference>
<dbReference type="Gene3D" id="2.60.40.10">
    <property type="entry name" value="Immunoglobulins"/>
    <property type="match status" value="2"/>
</dbReference>